<keyword evidence="2" id="KW-1185">Reference proteome</keyword>
<dbReference type="EMBL" id="SRYG01000009">
    <property type="protein sequence ID" value="TGY66144.1"/>
    <property type="molecule type" value="Genomic_DNA"/>
</dbReference>
<reference evidence="1" key="1">
    <citation type="submission" date="2019-04" db="EMBL/GenBank/DDBJ databases">
        <title>Microbes associate with the intestines of laboratory mice.</title>
        <authorList>
            <person name="Navarre W."/>
            <person name="Wong E."/>
            <person name="Huang K."/>
            <person name="Tropini C."/>
            <person name="Ng K."/>
            <person name="Yu B."/>
        </authorList>
    </citation>
    <scope>NUCLEOTIDE SEQUENCE</scope>
    <source>
        <strain evidence="1">NM09_H32</strain>
    </source>
</reference>
<accession>A0AC61R8H0</accession>
<dbReference type="Proteomes" id="UP000308836">
    <property type="component" value="Unassembled WGS sequence"/>
</dbReference>
<proteinExistence type="predicted"/>
<protein>
    <submittedName>
        <fullName evidence="1">Transcription antiterminator</fullName>
    </submittedName>
</protein>
<organism evidence="1 2">
    <name type="scientific">Dubosiella muris</name>
    <dbReference type="NCBI Taxonomy" id="3038133"/>
    <lineage>
        <taxon>Bacteria</taxon>
        <taxon>Bacillati</taxon>
        <taxon>Bacillota</taxon>
        <taxon>Erysipelotrichia</taxon>
        <taxon>Erysipelotrichales</taxon>
        <taxon>Erysipelotrichaceae</taxon>
        <taxon>Dubosiella</taxon>
    </lineage>
</organism>
<comment type="caution">
    <text evidence="1">The sequence shown here is derived from an EMBL/GenBank/DDBJ whole genome shotgun (WGS) entry which is preliminary data.</text>
</comment>
<sequence>MKAFSCNNESVKGGMDMDAGKREIELIRLLGKADRPLRLDAVAASLNVSEKTIRRDLRRLNHALKDTECSIVLQKGACSLQGPSRERLASLLEARLDIPETQSERVCWLAGFFLMNETASVPDLAARLYVSESTIKNDIHLVKEDLDGFGLSLVRFGQGLRLEGGEEQIRSCLLHLIRSGKISPDFGLQAMQQRRIHELVEDALDAENLALSEAGIANLFLHVQVALFRLQKGMALSCAHAAPRQFLQPATRLADDLKHAVQIELPDGEIENLAWHMAAQKRSLSFRFDAQTSQSLDKAVQKSLVEVDHLYGTGLRQDSVLIDGLVAHLSVALVRLKRGMVIENPILDDIRRQYPYAMELAQILSVRLQSLFGCMFPLTEVGYLAVHIGGSLFRGRYGKDRRKKVALVCTTGMGTSLLLLAKINDIFREQLDLTGTFTMRQATTLRPRDADLILSTVQLPSEVSLPWIHISPLLAEQDIRSIQRFIQTDGEPVPIRALFQPSLFFDHLPPMSRQEVLDVLSNRLWREGFVDETARDSFWQREQLGTTEIGNLLAVPHCMAGTVVRPAIAVAVLEKPIVWEYGMVQVVLMIAVSKEFLKKENGFFLRLYQRLNTTMKIKEFINTRHLDLLMDAFNEEDIL</sequence>
<evidence type="ECO:0000313" key="1">
    <source>
        <dbReference type="EMBL" id="TGY66144.1"/>
    </source>
</evidence>
<evidence type="ECO:0000313" key="2">
    <source>
        <dbReference type="Proteomes" id="UP000308836"/>
    </source>
</evidence>
<name>A0AC61R8H0_9FIRM</name>
<gene>
    <name evidence="1" type="ORF">E5336_05640</name>
</gene>